<evidence type="ECO:0000313" key="2">
    <source>
        <dbReference type="EMBL" id="AZS35888.1"/>
    </source>
</evidence>
<proteinExistence type="predicted"/>
<reference evidence="2 3" key="1">
    <citation type="submission" date="2018-08" db="EMBL/GenBank/DDBJ databases">
        <title>Microbacterium lemovicicum sp. nov., a bacterium isolated from a natural uranium-rich soil.</title>
        <authorList>
            <person name="ORTET P."/>
        </authorList>
    </citation>
    <scope>NUCLEOTIDE SEQUENCE [LARGE SCALE GENOMIC DNA]</scope>
    <source>
        <strain evidence="2 3">Viu22</strain>
    </source>
</reference>
<dbReference type="RefSeq" id="WP_127094653.1">
    <property type="nucleotide sequence ID" value="NZ_CP031423.1"/>
</dbReference>
<name>A0A3Q9IWI2_9MICO</name>
<feature type="region of interest" description="Disordered" evidence="1">
    <location>
        <begin position="52"/>
        <end position="81"/>
    </location>
</feature>
<evidence type="ECO:0000256" key="1">
    <source>
        <dbReference type="SAM" id="MobiDB-lite"/>
    </source>
</evidence>
<dbReference type="Proteomes" id="UP000276888">
    <property type="component" value="Chromosome"/>
</dbReference>
<accession>A0A3Q9IWI2</accession>
<dbReference type="EMBL" id="CP031423">
    <property type="protein sequence ID" value="AZS35888.1"/>
    <property type="molecule type" value="Genomic_DNA"/>
</dbReference>
<dbReference type="AlphaFoldDB" id="A0A3Q9IWI2"/>
<organism evidence="2 3">
    <name type="scientific">Microbacterium lemovicicum</name>
    <dbReference type="NCBI Taxonomy" id="1072463"/>
    <lineage>
        <taxon>Bacteria</taxon>
        <taxon>Bacillati</taxon>
        <taxon>Actinomycetota</taxon>
        <taxon>Actinomycetes</taxon>
        <taxon>Micrococcales</taxon>
        <taxon>Microbacteriaceae</taxon>
        <taxon>Microbacterium</taxon>
    </lineage>
</organism>
<gene>
    <name evidence="2" type="ORF">CVS47_00486</name>
</gene>
<evidence type="ECO:0000313" key="3">
    <source>
        <dbReference type="Proteomes" id="UP000276888"/>
    </source>
</evidence>
<keyword evidence="3" id="KW-1185">Reference proteome</keyword>
<dbReference type="KEGG" id="mlv:CVS47_00486"/>
<sequence>MVNSAVQESALSKGAGLVDLVVEDGSAIVLRNHSLHDLTVLVSFVTNARGRNPEEARARVESTTGGGPNGEGHVPRISSDDDERDAYRTVWRDEFGMRTAISGDYICTRFGSVTVSLSAGSRFAFHVGAGPTTVVAGVAALGLGTDDDVALSPISDGPVAVIAAAIEPLSR</sequence>
<protein>
    <submittedName>
        <fullName evidence="2">Uncharacterized protein</fullName>
    </submittedName>
</protein>